<reference evidence="9 10" key="1">
    <citation type="submission" date="2010-12" db="EMBL/GenBank/DDBJ databases">
        <title>Complete sequence of Ethanoligenens harbinense YUAN-3.</title>
        <authorList>
            <person name="Lucas S."/>
            <person name="Copeland A."/>
            <person name="Lapidus A."/>
            <person name="Cheng J.-F."/>
            <person name="Bruce D."/>
            <person name="Goodwin L."/>
            <person name="Pitluck S."/>
            <person name="Chertkov O."/>
            <person name="Misra M."/>
            <person name="Detter J.C."/>
            <person name="Han C."/>
            <person name="Tapia R."/>
            <person name="Land M."/>
            <person name="Hauser L."/>
            <person name="Jeffries C."/>
            <person name="Kyrpides N."/>
            <person name="Ivanova N."/>
            <person name="Mikhailova N."/>
            <person name="Wang A."/>
            <person name="Mouttaki H."/>
            <person name="He Z."/>
            <person name="Zhou J."/>
            <person name="Hemme C.L."/>
            <person name="Woyke T."/>
        </authorList>
    </citation>
    <scope>NUCLEOTIDE SEQUENCE [LARGE SCALE GENOMIC DNA]</scope>
    <source>
        <strain evidence="10">DSM 18485 / JCM 12961 / CGMCC 1.5033 / YUAN-3</strain>
    </source>
</reference>
<evidence type="ECO:0000256" key="6">
    <source>
        <dbReference type="ARBA" id="ARBA00023136"/>
    </source>
</evidence>
<evidence type="ECO:0000259" key="8">
    <source>
        <dbReference type="Pfam" id="PF04239"/>
    </source>
</evidence>
<dbReference type="PANTHER" id="PTHR34582:SF6">
    <property type="entry name" value="UPF0702 TRANSMEMBRANE PROTEIN YCAP"/>
    <property type="match status" value="1"/>
</dbReference>
<evidence type="ECO:0000256" key="5">
    <source>
        <dbReference type="ARBA" id="ARBA00022989"/>
    </source>
</evidence>
<dbReference type="Gene3D" id="3.30.240.20">
    <property type="entry name" value="bsu07140 like domains"/>
    <property type="match status" value="2"/>
</dbReference>
<dbReference type="InterPro" id="IPR023090">
    <property type="entry name" value="UPF0702_alpha/beta_dom_sf"/>
</dbReference>
<evidence type="ECO:0000256" key="2">
    <source>
        <dbReference type="ARBA" id="ARBA00006448"/>
    </source>
</evidence>
<dbReference type="InterPro" id="IPR007353">
    <property type="entry name" value="DUF421"/>
</dbReference>
<dbReference type="PANTHER" id="PTHR34582">
    <property type="entry name" value="UPF0702 TRANSMEMBRANE PROTEIN YCAP"/>
    <property type="match status" value="1"/>
</dbReference>
<accession>E6U961</accession>
<protein>
    <recommendedName>
        <fullName evidence="8">YetF C-terminal domain-containing protein</fullName>
    </recommendedName>
</protein>
<keyword evidence="3" id="KW-1003">Cell membrane</keyword>
<evidence type="ECO:0000256" key="1">
    <source>
        <dbReference type="ARBA" id="ARBA00004651"/>
    </source>
</evidence>
<proteinExistence type="inferred from homology"/>
<dbReference type="GO" id="GO:0005886">
    <property type="term" value="C:plasma membrane"/>
    <property type="evidence" value="ECO:0007669"/>
    <property type="project" value="UniProtKB-SubCell"/>
</dbReference>
<dbReference type="AlphaFoldDB" id="E6U961"/>
<dbReference type="STRING" id="663278.Ethha_1690"/>
<dbReference type="Proteomes" id="UP000001551">
    <property type="component" value="Chromosome"/>
</dbReference>
<evidence type="ECO:0000256" key="3">
    <source>
        <dbReference type="ARBA" id="ARBA00022475"/>
    </source>
</evidence>
<evidence type="ECO:0000313" key="10">
    <source>
        <dbReference type="Proteomes" id="UP000001551"/>
    </source>
</evidence>
<dbReference type="KEGG" id="eha:Ethha_1690"/>
<keyword evidence="6 7" id="KW-0472">Membrane</keyword>
<feature type="transmembrane region" description="Helical" evidence="7">
    <location>
        <begin position="27"/>
        <end position="46"/>
    </location>
</feature>
<feature type="transmembrane region" description="Helical" evidence="7">
    <location>
        <begin position="84"/>
        <end position="104"/>
    </location>
</feature>
<dbReference type="HOGENOM" id="CLU_077149_0_1_9"/>
<comment type="similarity">
    <text evidence="2">Belongs to the UPF0702 family.</text>
</comment>
<keyword evidence="5 7" id="KW-1133">Transmembrane helix</keyword>
<evidence type="ECO:0000256" key="7">
    <source>
        <dbReference type="SAM" id="Phobius"/>
    </source>
</evidence>
<feature type="domain" description="YetF C-terminal" evidence="8">
    <location>
        <begin position="114"/>
        <end position="236"/>
    </location>
</feature>
<comment type="subcellular location">
    <subcellularLocation>
        <location evidence="1">Cell membrane</location>
        <topology evidence="1">Multi-pass membrane protein</topology>
    </subcellularLocation>
</comment>
<dbReference type="EMBL" id="CP002400">
    <property type="protein sequence ID" value="ADU27220.1"/>
    <property type="molecule type" value="Genomic_DNA"/>
</dbReference>
<name>E6U961_ETHHY</name>
<dbReference type="RefSeq" id="WP_013485573.1">
    <property type="nucleotide sequence ID" value="NC_014828.1"/>
</dbReference>
<feature type="transmembrane region" description="Helical" evidence="7">
    <location>
        <begin position="58"/>
        <end position="78"/>
    </location>
</feature>
<organism evidence="9 10">
    <name type="scientific">Ethanoligenens harbinense (strain DSM 18485 / JCM 12961 / CGMCC 1.5033 / YUAN-3)</name>
    <dbReference type="NCBI Taxonomy" id="663278"/>
    <lineage>
        <taxon>Bacteria</taxon>
        <taxon>Bacillati</taxon>
        <taxon>Bacillota</taxon>
        <taxon>Clostridia</taxon>
        <taxon>Eubacteriales</taxon>
        <taxon>Oscillospiraceae</taxon>
        <taxon>Ethanoligenens</taxon>
    </lineage>
</organism>
<evidence type="ECO:0000256" key="4">
    <source>
        <dbReference type="ARBA" id="ARBA00022692"/>
    </source>
</evidence>
<dbReference type="Pfam" id="PF04239">
    <property type="entry name" value="DUF421"/>
    <property type="match status" value="1"/>
</dbReference>
<sequence length="246" mass="27621">MYCDFNAELKIGAIMTWNGFLFGAKELPLWVFPIRAIILYAFLILATRLMRQRQIAILAGHNYLVAAGIVSLAAVRMVNPESSLVSGIVIILIYAAVNVLLSYLDVKFPRKVGRHSTILIENGRLIKKNLLDARITIDNLLGQLRIKNIFNFSEIDTAIVEPTGKINVIKKPQFLPITRKQMNLPFKNTGIPVILIYDGEIQNDSLQTIGQDFSWLDKKLKEKGVIKVNDVFLAAYESDGTVYISV</sequence>
<gene>
    <name evidence="9" type="ordered locus">Ethha_1690</name>
</gene>
<keyword evidence="4 7" id="KW-0812">Transmembrane</keyword>
<keyword evidence="10" id="KW-1185">Reference proteome</keyword>
<dbReference type="eggNOG" id="COG2323">
    <property type="taxonomic scope" value="Bacteria"/>
</dbReference>
<evidence type="ECO:0000313" key="9">
    <source>
        <dbReference type="EMBL" id="ADU27220.1"/>
    </source>
</evidence>